<keyword evidence="3" id="KW-0010">Activator</keyword>
<reference evidence="6 7" key="1">
    <citation type="journal article" date="2024" name="Arch. Microbiol.">
        <title>Corallococcus caeni sp. nov., a novel myxobacterium isolated from activated sludge.</title>
        <authorList>
            <person name="Tomita S."/>
            <person name="Nakai R."/>
            <person name="Kuroda K."/>
            <person name="Kurashita H."/>
            <person name="Hatamoto M."/>
            <person name="Yamaguchi T."/>
            <person name="Narihiro T."/>
        </authorList>
    </citation>
    <scope>NUCLEOTIDE SEQUENCE [LARGE SCALE GENOMIC DNA]</scope>
    <source>
        <strain evidence="6 7">NO1</strain>
    </source>
</reference>
<evidence type="ECO:0000313" key="6">
    <source>
        <dbReference type="EMBL" id="GMU05133.1"/>
    </source>
</evidence>
<dbReference type="PANTHER" id="PTHR46796:SF14">
    <property type="entry name" value="TRANSCRIPTIONAL REGULATORY PROTEIN"/>
    <property type="match status" value="1"/>
</dbReference>
<dbReference type="PANTHER" id="PTHR46796">
    <property type="entry name" value="HTH-TYPE TRANSCRIPTIONAL ACTIVATOR RHAS-RELATED"/>
    <property type="match status" value="1"/>
</dbReference>
<proteinExistence type="predicted"/>
<keyword evidence="1" id="KW-0805">Transcription regulation</keyword>
<dbReference type="Pfam" id="PF02311">
    <property type="entry name" value="AraC_binding"/>
    <property type="match status" value="1"/>
</dbReference>
<dbReference type="SUPFAM" id="SSF51215">
    <property type="entry name" value="Regulatory protein AraC"/>
    <property type="match status" value="1"/>
</dbReference>
<evidence type="ECO:0000256" key="1">
    <source>
        <dbReference type="ARBA" id="ARBA00023015"/>
    </source>
</evidence>
<name>A0ABQ6QM89_9BACT</name>
<dbReference type="InterPro" id="IPR050204">
    <property type="entry name" value="AraC_XylS_family_regulators"/>
</dbReference>
<dbReference type="Proteomes" id="UP001342631">
    <property type="component" value="Unassembled WGS sequence"/>
</dbReference>
<accession>A0ABQ6QM89</accession>
<dbReference type="PRINTS" id="PR00032">
    <property type="entry name" value="HTHARAC"/>
</dbReference>
<gene>
    <name evidence="6" type="ORF">ASNO1_13850</name>
</gene>
<dbReference type="InterPro" id="IPR018062">
    <property type="entry name" value="HTH_AraC-typ_CS"/>
</dbReference>
<protein>
    <submittedName>
        <fullName evidence="6">AraC family transcriptional regulator</fullName>
    </submittedName>
</protein>
<dbReference type="PROSITE" id="PS01124">
    <property type="entry name" value="HTH_ARAC_FAMILY_2"/>
    <property type="match status" value="1"/>
</dbReference>
<dbReference type="InterPro" id="IPR009057">
    <property type="entry name" value="Homeodomain-like_sf"/>
</dbReference>
<organism evidence="6 7">
    <name type="scientific">Corallococcus caeni</name>
    <dbReference type="NCBI Taxonomy" id="3082388"/>
    <lineage>
        <taxon>Bacteria</taxon>
        <taxon>Pseudomonadati</taxon>
        <taxon>Myxococcota</taxon>
        <taxon>Myxococcia</taxon>
        <taxon>Myxococcales</taxon>
        <taxon>Cystobacterineae</taxon>
        <taxon>Myxococcaceae</taxon>
        <taxon>Corallococcus</taxon>
    </lineage>
</organism>
<dbReference type="SUPFAM" id="SSF46689">
    <property type="entry name" value="Homeodomain-like"/>
    <property type="match status" value="2"/>
</dbReference>
<dbReference type="InterPro" id="IPR018060">
    <property type="entry name" value="HTH_AraC"/>
</dbReference>
<dbReference type="EMBL" id="BTTX01000001">
    <property type="protein sequence ID" value="GMU05133.1"/>
    <property type="molecule type" value="Genomic_DNA"/>
</dbReference>
<evidence type="ECO:0000256" key="4">
    <source>
        <dbReference type="ARBA" id="ARBA00023163"/>
    </source>
</evidence>
<comment type="caution">
    <text evidence="6">The sequence shown here is derived from an EMBL/GenBank/DDBJ whole genome shotgun (WGS) entry which is preliminary data.</text>
</comment>
<dbReference type="InterPro" id="IPR020449">
    <property type="entry name" value="Tscrpt_reg_AraC-type_HTH"/>
</dbReference>
<dbReference type="SMART" id="SM00342">
    <property type="entry name" value="HTH_ARAC"/>
    <property type="match status" value="1"/>
</dbReference>
<dbReference type="InterPro" id="IPR003313">
    <property type="entry name" value="AraC-bd"/>
</dbReference>
<keyword evidence="2" id="KW-0238">DNA-binding</keyword>
<evidence type="ECO:0000259" key="5">
    <source>
        <dbReference type="PROSITE" id="PS01124"/>
    </source>
</evidence>
<dbReference type="PROSITE" id="PS00041">
    <property type="entry name" value="HTH_ARAC_FAMILY_1"/>
    <property type="match status" value="1"/>
</dbReference>
<dbReference type="InterPro" id="IPR037923">
    <property type="entry name" value="HTH-like"/>
</dbReference>
<keyword evidence="7" id="KW-1185">Reference proteome</keyword>
<dbReference type="Pfam" id="PF12833">
    <property type="entry name" value="HTH_18"/>
    <property type="match status" value="1"/>
</dbReference>
<feature type="domain" description="HTH araC/xylS-type" evidence="5">
    <location>
        <begin position="183"/>
        <end position="281"/>
    </location>
</feature>
<dbReference type="Gene3D" id="1.10.10.60">
    <property type="entry name" value="Homeodomain-like"/>
    <property type="match status" value="2"/>
</dbReference>
<evidence type="ECO:0000256" key="3">
    <source>
        <dbReference type="ARBA" id="ARBA00023159"/>
    </source>
</evidence>
<evidence type="ECO:0000313" key="7">
    <source>
        <dbReference type="Proteomes" id="UP001342631"/>
    </source>
</evidence>
<sequence>MEGRTVADLGKVDLTTARLLASGDGWRVREIVCRSGPKDPVFEERHPGVSISAVLSGSFTYRSRNGRVLLTPGSLLLGERHASFCCGHEHGVGDRCVAFHLEPELIEEVAGGLAGVKRTDFPVHRLPPLQRLAPLLADVQALAEQPGSRGAEELVLRMAGAALSGVHEGRARPVTGQDERRMADVVRWMEAHLEEPLSLGMLAEEVGMGRHHFLRTFRKVVGESPYSYILGRRLTLAAARLRTDSERIADVAFACGFGDLSEFVRRFRARFGVTPSAYRARARPGSSRTDAVGAASLLGNPRSRCYRV</sequence>
<evidence type="ECO:0000256" key="2">
    <source>
        <dbReference type="ARBA" id="ARBA00023125"/>
    </source>
</evidence>
<keyword evidence="4" id="KW-0804">Transcription</keyword>